<comment type="similarity">
    <text evidence="5 6">Belongs to the peptidase T1A family.</text>
</comment>
<dbReference type="SMART" id="SM00948">
    <property type="entry name" value="Proteasome_A_N"/>
    <property type="match status" value="1"/>
</dbReference>
<dbReference type="GO" id="GO:0005737">
    <property type="term" value="C:cytoplasm"/>
    <property type="evidence" value="ECO:0007669"/>
    <property type="project" value="UniProtKB-SubCell"/>
</dbReference>
<keyword evidence="2 6" id="KW-0963">Cytoplasm</keyword>
<dbReference type="eggNOG" id="KOG0184">
    <property type="taxonomic scope" value="Eukaryota"/>
</dbReference>
<keyword evidence="3 5" id="KW-0647">Proteasome</keyword>
<dbReference type="InterPro" id="IPR000426">
    <property type="entry name" value="Proteasome_asu_N"/>
</dbReference>
<dbReference type="GO" id="GO:0019773">
    <property type="term" value="C:proteasome core complex, alpha-subunit complex"/>
    <property type="evidence" value="ECO:0007669"/>
    <property type="project" value="UniProtKB-UniRule"/>
</dbReference>
<dbReference type="InterPro" id="IPR001353">
    <property type="entry name" value="Proteasome_sua/b"/>
</dbReference>
<dbReference type="STRING" id="2880.D8LT05"/>
<dbReference type="OrthoDB" id="431557at2759"/>
<dbReference type="GO" id="GO:0005634">
    <property type="term" value="C:nucleus"/>
    <property type="evidence" value="ECO:0007669"/>
    <property type="project" value="UniProtKB-SubCell"/>
</dbReference>
<dbReference type="OMA" id="RVSMYMH"/>
<dbReference type="CDD" id="cd03751">
    <property type="entry name" value="proteasome_alpha_type_3"/>
    <property type="match status" value="1"/>
</dbReference>
<reference evidence="8 9" key="1">
    <citation type="journal article" date="2010" name="Nature">
        <title>The Ectocarpus genome and the independent evolution of multicellularity in brown algae.</title>
        <authorList>
            <person name="Cock J.M."/>
            <person name="Sterck L."/>
            <person name="Rouze P."/>
            <person name="Scornet D."/>
            <person name="Allen A.E."/>
            <person name="Amoutzias G."/>
            <person name="Anthouard V."/>
            <person name="Artiguenave F."/>
            <person name="Aury J.M."/>
            <person name="Badger J.H."/>
            <person name="Beszteri B."/>
            <person name="Billiau K."/>
            <person name="Bonnet E."/>
            <person name="Bothwell J.H."/>
            <person name="Bowler C."/>
            <person name="Boyen C."/>
            <person name="Brownlee C."/>
            <person name="Carrano C.J."/>
            <person name="Charrier B."/>
            <person name="Cho G.Y."/>
            <person name="Coelho S.M."/>
            <person name="Collen J."/>
            <person name="Corre E."/>
            <person name="Da Silva C."/>
            <person name="Delage L."/>
            <person name="Delaroque N."/>
            <person name="Dittami S.M."/>
            <person name="Doulbeau S."/>
            <person name="Elias M."/>
            <person name="Farnham G."/>
            <person name="Gachon C.M."/>
            <person name="Gschloessl B."/>
            <person name="Heesch S."/>
            <person name="Jabbari K."/>
            <person name="Jubin C."/>
            <person name="Kawai H."/>
            <person name="Kimura K."/>
            <person name="Kloareg B."/>
            <person name="Kupper F.C."/>
            <person name="Lang D."/>
            <person name="Le Bail A."/>
            <person name="Leblanc C."/>
            <person name="Lerouge P."/>
            <person name="Lohr M."/>
            <person name="Lopez P.J."/>
            <person name="Martens C."/>
            <person name="Maumus F."/>
            <person name="Michel G."/>
            <person name="Miranda-Saavedra D."/>
            <person name="Morales J."/>
            <person name="Moreau H."/>
            <person name="Motomura T."/>
            <person name="Nagasato C."/>
            <person name="Napoli C.A."/>
            <person name="Nelson D.R."/>
            <person name="Nyvall-Collen P."/>
            <person name="Peters A.F."/>
            <person name="Pommier C."/>
            <person name="Potin P."/>
            <person name="Poulain J."/>
            <person name="Quesneville H."/>
            <person name="Read B."/>
            <person name="Rensing S.A."/>
            <person name="Ritter A."/>
            <person name="Rousvoal S."/>
            <person name="Samanta M."/>
            <person name="Samson G."/>
            <person name="Schroeder D.C."/>
            <person name="Segurens B."/>
            <person name="Strittmatter M."/>
            <person name="Tonon T."/>
            <person name="Tregear J.W."/>
            <person name="Valentin K."/>
            <person name="von Dassow P."/>
            <person name="Yamagishi T."/>
            <person name="Van de Peer Y."/>
            <person name="Wincker P."/>
        </authorList>
    </citation>
    <scope>NUCLEOTIDE SEQUENCE [LARGE SCALE GENOMIC DNA]</scope>
    <source>
        <strain evidence="9">Ec32 / CCAP1310/4</strain>
    </source>
</reference>
<dbReference type="PROSITE" id="PS00388">
    <property type="entry name" value="PROTEASOME_ALPHA_1"/>
    <property type="match status" value="1"/>
</dbReference>
<dbReference type="PROSITE" id="PS51475">
    <property type="entry name" value="PROTEASOME_ALPHA_2"/>
    <property type="match status" value="1"/>
</dbReference>
<dbReference type="InterPro" id="IPR023332">
    <property type="entry name" value="Proteasome_alpha-type"/>
</dbReference>
<evidence type="ECO:0000256" key="3">
    <source>
        <dbReference type="ARBA" id="ARBA00022942"/>
    </source>
</evidence>
<dbReference type="AlphaFoldDB" id="D8LT05"/>
<proteinExistence type="inferred from homology"/>
<name>D8LT05_ECTSI</name>
<sequence length="255" mass="28240">MSSTGAGYDLSATTFSPDGKIFQVEYATKAVENSGTAMGVRCKDGVLLAVEKLLISKMLVAGSNRRVHGVSKHVGMAVAGLSADARQIVYRGRDEVAGYIENYGSQMPPSMLADRLAQYVHYFTLHGSLRPFGASVLVAGYDVELKKHELYVVEPSGVMYRYFGAAVGKGRQAAKTEMEKLKFDDMTCKEAMKQVCKILHVLHDEAKDKPFELEMSWVCEESGWKYQAVPQAQVKEAEEWAKESIESDEMDDDED</sequence>
<evidence type="ECO:0000259" key="7">
    <source>
        <dbReference type="PROSITE" id="PS00388"/>
    </source>
</evidence>
<dbReference type="SUPFAM" id="SSF56235">
    <property type="entry name" value="N-terminal nucleophile aminohydrolases (Ntn hydrolases)"/>
    <property type="match status" value="1"/>
</dbReference>
<evidence type="ECO:0000313" key="9">
    <source>
        <dbReference type="Proteomes" id="UP000002630"/>
    </source>
</evidence>
<dbReference type="GO" id="GO:0006511">
    <property type="term" value="P:ubiquitin-dependent protein catabolic process"/>
    <property type="evidence" value="ECO:0007669"/>
    <property type="project" value="InterPro"/>
</dbReference>
<dbReference type="InParanoid" id="D8LT05"/>
<dbReference type="EMBL" id="FN649731">
    <property type="protein sequence ID" value="CBN75335.1"/>
    <property type="molecule type" value="Genomic_DNA"/>
</dbReference>
<dbReference type="InterPro" id="IPR029055">
    <property type="entry name" value="Ntn_hydrolases_N"/>
</dbReference>
<dbReference type="Proteomes" id="UP000002630">
    <property type="component" value="Linkage Group LG06"/>
</dbReference>
<dbReference type="Pfam" id="PF00227">
    <property type="entry name" value="Proteasome"/>
    <property type="match status" value="1"/>
</dbReference>
<evidence type="ECO:0000256" key="5">
    <source>
        <dbReference type="PROSITE-ProRule" id="PRU00808"/>
    </source>
</evidence>
<accession>D8LT05</accession>
<keyword evidence="9" id="KW-1185">Reference proteome</keyword>
<comment type="subunit">
    <text evidence="6">The 26S proteasome consists of a 20S proteasome core and two 19S regulatory subunits.</text>
</comment>
<dbReference type="Gene3D" id="3.60.20.10">
    <property type="entry name" value="Glutamine Phosphoribosylpyrophosphate, subunit 1, domain 1"/>
    <property type="match status" value="1"/>
</dbReference>
<dbReference type="FunFam" id="3.60.20.10:FF:000007">
    <property type="entry name" value="Proteasome subunit alpha type"/>
    <property type="match status" value="1"/>
</dbReference>
<organism evidence="8 9">
    <name type="scientific">Ectocarpus siliculosus</name>
    <name type="common">Brown alga</name>
    <name type="synonym">Conferva siliculosa</name>
    <dbReference type="NCBI Taxonomy" id="2880"/>
    <lineage>
        <taxon>Eukaryota</taxon>
        <taxon>Sar</taxon>
        <taxon>Stramenopiles</taxon>
        <taxon>Ochrophyta</taxon>
        <taxon>PX clade</taxon>
        <taxon>Phaeophyceae</taxon>
        <taxon>Ectocarpales</taxon>
        <taxon>Ectocarpaceae</taxon>
        <taxon>Ectocarpus</taxon>
    </lineage>
</organism>
<evidence type="ECO:0000256" key="4">
    <source>
        <dbReference type="ARBA" id="ARBA00023242"/>
    </source>
</evidence>
<dbReference type="EMBL" id="FN649014">
    <property type="protein sequence ID" value="CBN75335.1"/>
    <property type="molecule type" value="Genomic_DNA"/>
</dbReference>
<evidence type="ECO:0000256" key="2">
    <source>
        <dbReference type="ARBA" id="ARBA00022490"/>
    </source>
</evidence>
<protein>
    <recommendedName>
        <fullName evidence="6">Proteasome subunit alpha type</fullName>
    </recommendedName>
</protein>
<dbReference type="PANTHER" id="PTHR11599">
    <property type="entry name" value="PROTEASOME SUBUNIT ALPHA/BETA"/>
    <property type="match status" value="1"/>
</dbReference>
<evidence type="ECO:0000256" key="6">
    <source>
        <dbReference type="RuleBase" id="RU000551"/>
    </source>
</evidence>
<keyword evidence="4 6" id="KW-0539">Nucleus</keyword>
<dbReference type="Pfam" id="PF10584">
    <property type="entry name" value="Proteasome_A_N"/>
    <property type="match status" value="1"/>
</dbReference>
<comment type="function">
    <text evidence="1">The proteasome is a multicatalytic proteinase complex which is characterized by its ability to cleave peptides with Arg, Phe, Tyr, Leu, and Glu adjacent to the leaving group at neutral or slightly basic pH. The proteasome has an ATP-dependent proteolytic activity.</text>
</comment>
<evidence type="ECO:0000256" key="1">
    <source>
        <dbReference type="ARBA" id="ARBA00002000"/>
    </source>
</evidence>
<gene>
    <name evidence="8" type="ORF">Esi_0078_0077</name>
</gene>
<dbReference type="InterPro" id="IPR050115">
    <property type="entry name" value="Proteasome_alpha"/>
</dbReference>
<evidence type="ECO:0000313" key="8">
    <source>
        <dbReference type="EMBL" id="CBN75335.1"/>
    </source>
</evidence>
<feature type="domain" description="Proteasome alpha-type subunits" evidence="7">
    <location>
        <begin position="8"/>
        <end position="30"/>
    </location>
</feature>
<dbReference type="FunCoup" id="D8LT05">
    <property type="interactions" value="366"/>
</dbReference>
<comment type="subcellular location">
    <subcellularLocation>
        <location evidence="6">Cytoplasm</location>
    </subcellularLocation>
    <subcellularLocation>
        <location evidence="6">Nucleus</location>
    </subcellularLocation>
</comment>